<feature type="region of interest" description="Disordered" evidence="1">
    <location>
        <begin position="218"/>
        <end position="711"/>
    </location>
</feature>
<evidence type="ECO:0000256" key="1">
    <source>
        <dbReference type="SAM" id="MobiDB-lite"/>
    </source>
</evidence>
<feature type="compositionally biased region" description="Basic and acidic residues" evidence="1">
    <location>
        <begin position="392"/>
        <end position="408"/>
    </location>
</feature>
<dbReference type="Proteomes" id="UP001281761">
    <property type="component" value="Unassembled WGS sequence"/>
</dbReference>
<name>A0ABQ9Y4J7_9EUKA</name>
<feature type="compositionally biased region" description="Polar residues" evidence="1">
    <location>
        <begin position="299"/>
        <end position="342"/>
    </location>
</feature>
<feature type="compositionally biased region" description="Low complexity" evidence="1">
    <location>
        <begin position="480"/>
        <end position="497"/>
    </location>
</feature>
<feature type="compositionally biased region" description="Polar residues" evidence="1">
    <location>
        <begin position="950"/>
        <end position="962"/>
    </location>
</feature>
<feature type="compositionally biased region" description="Polar residues" evidence="1">
    <location>
        <begin position="525"/>
        <end position="535"/>
    </location>
</feature>
<comment type="caution">
    <text evidence="2">The sequence shown here is derived from an EMBL/GenBank/DDBJ whole genome shotgun (WGS) entry which is preliminary data.</text>
</comment>
<feature type="region of interest" description="Disordered" evidence="1">
    <location>
        <begin position="134"/>
        <end position="197"/>
    </location>
</feature>
<feature type="compositionally biased region" description="Basic residues" evidence="1">
    <location>
        <begin position="222"/>
        <end position="231"/>
    </location>
</feature>
<keyword evidence="3" id="KW-1185">Reference proteome</keyword>
<feature type="compositionally biased region" description="Low complexity" evidence="1">
    <location>
        <begin position="252"/>
        <end position="281"/>
    </location>
</feature>
<dbReference type="EMBL" id="JARBJD010000036">
    <property type="protein sequence ID" value="KAK2958668.1"/>
    <property type="molecule type" value="Genomic_DNA"/>
</dbReference>
<feature type="compositionally biased region" description="Polar residues" evidence="1">
    <location>
        <begin position="745"/>
        <end position="773"/>
    </location>
</feature>
<feature type="compositionally biased region" description="Low complexity" evidence="1">
    <location>
        <begin position="409"/>
        <end position="420"/>
    </location>
</feature>
<feature type="compositionally biased region" description="Polar residues" evidence="1">
    <location>
        <begin position="282"/>
        <end position="293"/>
    </location>
</feature>
<feature type="compositionally biased region" description="Polar residues" evidence="1">
    <location>
        <begin position="665"/>
        <end position="683"/>
    </location>
</feature>
<feature type="compositionally biased region" description="Polar residues" evidence="1">
    <location>
        <begin position="840"/>
        <end position="850"/>
    </location>
</feature>
<feature type="compositionally biased region" description="Pro residues" evidence="1">
    <location>
        <begin position="920"/>
        <end position="929"/>
    </location>
</feature>
<feature type="compositionally biased region" description="Basic and acidic residues" evidence="1">
    <location>
        <begin position="343"/>
        <end position="355"/>
    </location>
</feature>
<proteinExistence type="predicted"/>
<feature type="compositionally biased region" description="Basic and acidic residues" evidence="1">
    <location>
        <begin position="237"/>
        <end position="251"/>
    </location>
</feature>
<feature type="compositionally biased region" description="Polar residues" evidence="1">
    <location>
        <begin position="1020"/>
        <end position="1030"/>
    </location>
</feature>
<reference evidence="2 3" key="1">
    <citation type="journal article" date="2022" name="bioRxiv">
        <title>Genomics of Preaxostyla Flagellates Illuminates Evolutionary Transitions and the Path Towards Mitochondrial Loss.</title>
        <authorList>
            <person name="Novak L.V.F."/>
            <person name="Treitli S.C."/>
            <person name="Pyrih J."/>
            <person name="Halakuc P."/>
            <person name="Pipaliya S.V."/>
            <person name="Vacek V."/>
            <person name="Brzon O."/>
            <person name="Soukal P."/>
            <person name="Eme L."/>
            <person name="Dacks J.B."/>
            <person name="Karnkowska A."/>
            <person name="Elias M."/>
            <person name="Hampl V."/>
        </authorList>
    </citation>
    <scope>NUCLEOTIDE SEQUENCE [LARGE SCALE GENOMIC DNA]</scope>
    <source>
        <strain evidence="2">NAU3</strain>
        <tissue evidence="2">Gut</tissue>
    </source>
</reference>
<feature type="compositionally biased region" description="Low complexity" evidence="1">
    <location>
        <begin position="602"/>
        <end position="616"/>
    </location>
</feature>
<sequence length="1076" mass="119656">MFVVKTKRASHFVTCDGPKMERAILLNREIRNYLSQFSDPSWERVLRSTLLYGIRNVRDQYGVNVSPDQLDDLVVHQNQPNTNDPTLNIELIHLHLNLPLTRGHGCHLQHRPATQIDSFLGLFRHHLLAQPRKQDRHNLGSNQGPFPHHPHNPAADYAQTTSYQPFSNRPTSDLTNPATHHPPIRQTRPKSNISREEEQARIAYEEWTKLRDEALREEARRKKERKSKRSHSSGQSHRSEEGSHHQSEHISTHQSQSHSQHTPQSQPPRQTRSPQQPDQTSRQSSKSAVSTPQPKTPASGRSSRQSEYQSHMSQIDTPVKQQPASPSIRQGSYQTPASSRSRPASEHTSHTERTTPTRHTPRQSSVKQESVIRDLVEYDRQSVHEKTRRSSRQKDTPSKQETRSERSSHTSSTHSTPSSSHRPHMDQTPTALNRTPNDHHSSHTLSLTSTSRTERSRDSTATPTSTKHASDSKVTPTRTPPVSASHTPPASASRTPPASTPLSPPTDHSELAEQTLPRTQPPQDTPKSSSVSPHTPHTEKKQTPHRVRFGDFPTPQTRESPIAEQPLPDVHVTGSEPIPLWDSPIPPSAKPSPHTTPARQYASSASSARPPRSPAATRDTPVSCRSTRSEHSLKEQPLPQPKQGPEDSIHHESLDPSTIYPADSTFPNAGSVAPSTFLAQTPPTRHARDDTPSMLQSQRLSPTPKLDDSLRQTRISDGFQTHSISYSNGKIADSNDLSQSQLSDTISPLPSSSIPEQSTQSPSSIHQSQTHSDTTNFVTNTSTFNLSSFQKDRAPDHRDYTSSSVLERSATTSTHQYSQPSSAFRSSLVSDSPPRKDEMNSSLIDSDQSNSELTFSDIYRSIRPTEVSPSHRATSSIEDSILEPARSSQYSTHSQRSKGEADSHSHTSSRRSSHSSSPNDPSPTDPRTPPNRSSQQQSTLADLSPEISPLRSSPLDSTRTPLSLSQVSSSHHRSNHTPSVQTDLREHQSSSYLRAVGDTDSSLYDQSIQTPSRTGMDINATLSEPSSLTGTPFPRSGKETPREKPQFNREEWQKLRDESQELMKEVSEAIYNSSGT</sequence>
<feature type="compositionally biased region" description="Polar residues" evidence="1">
    <location>
        <begin position="867"/>
        <end position="878"/>
    </location>
</feature>
<accession>A0ABQ9Y4J7</accession>
<organism evidence="2 3">
    <name type="scientific">Blattamonas nauphoetae</name>
    <dbReference type="NCBI Taxonomy" id="2049346"/>
    <lineage>
        <taxon>Eukaryota</taxon>
        <taxon>Metamonada</taxon>
        <taxon>Preaxostyla</taxon>
        <taxon>Oxymonadida</taxon>
        <taxon>Blattamonas</taxon>
    </lineage>
</organism>
<feature type="compositionally biased region" description="Polar residues" evidence="1">
    <location>
        <begin position="801"/>
        <end position="830"/>
    </location>
</feature>
<gene>
    <name evidence="2" type="ORF">BLNAU_6437</name>
</gene>
<protein>
    <submittedName>
        <fullName evidence="2">Uncharacterized protein</fullName>
    </submittedName>
</protein>
<feature type="region of interest" description="Disordered" evidence="1">
    <location>
        <begin position="865"/>
        <end position="1059"/>
    </location>
</feature>
<feature type="compositionally biased region" description="Basic and acidic residues" evidence="1">
    <location>
        <begin position="1036"/>
        <end position="1059"/>
    </location>
</feature>
<feature type="compositionally biased region" description="Low complexity" evidence="1">
    <location>
        <begin position="774"/>
        <end position="789"/>
    </location>
</feature>
<feature type="region of interest" description="Disordered" evidence="1">
    <location>
        <begin position="724"/>
        <end position="850"/>
    </location>
</feature>
<feature type="compositionally biased region" description="Polar residues" evidence="1">
    <location>
        <begin position="158"/>
        <end position="178"/>
    </location>
</feature>
<feature type="compositionally biased region" description="Basic and acidic residues" evidence="1">
    <location>
        <begin position="644"/>
        <end position="654"/>
    </location>
</feature>
<evidence type="ECO:0000313" key="3">
    <source>
        <dbReference type="Proteomes" id="UP001281761"/>
    </source>
</evidence>
<feature type="compositionally biased region" description="Low complexity" evidence="1">
    <location>
        <begin position="734"/>
        <end position="744"/>
    </location>
</feature>
<feature type="compositionally biased region" description="Polar residues" evidence="1">
    <location>
        <begin position="999"/>
        <end position="1013"/>
    </location>
</feature>
<evidence type="ECO:0000313" key="2">
    <source>
        <dbReference type="EMBL" id="KAK2958668.1"/>
    </source>
</evidence>
<feature type="compositionally biased region" description="Basic and acidic residues" evidence="1">
    <location>
        <begin position="790"/>
        <end position="800"/>
    </location>
</feature>
<feature type="compositionally biased region" description="Basic and acidic residues" evidence="1">
    <location>
        <begin position="370"/>
        <end position="385"/>
    </location>
</feature>
<feature type="compositionally biased region" description="Polar residues" evidence="1">
    <location>
        <begin position="461"/>
        <end position="477"/>
    </location>
</feature>